<keyword evidence="4" id="KW-1185">Reference proteome</keyword>
<evidence type="ECO:0000256" key="1">
    <source>
        <dbReference type="ARBA" id="ARBA00022801"/>
    </source>
</evidence>
<dbReference type="PANTHER" id="PTHR10885">
    <property type="entry name" value="ISOPENTENYL-DIPHOSPHATE DELTA-ISOMERASE"/>
    <property type="match status" value="1"/>
</dbReference>
<dbReference type="AlphaFoldDB" id="A0A4D7ARH4"/>
<dbReference type="PROSITE" id="PS51462">
    <property type="entry name" value="NUDIX"/>
    <property type="match status" value="1"/>
</dbReference>
<dbReference type="GeneID" id="89523490"/>
<dbReference type="RefSeq" id="WP_021749828.1">
    <property type="nucleotide sequence ID" value="NZ_CAUWCU010000049.1"/>
</dbReference>
<accession>A0A4D7ARH4</accession>
<dbReference type="PROSITE" id="PS00893">
    <property type="entry name" value="NUDIX_BOX"/>
    <property type="match status" value="1"/>
</dbReference>
<evidence type="ECO:0000259" key="2">
    <source>
        <dbReference type="PROSITE" id="PS51462"/>
    </source>
</evidence>
<organism evidence="3 4">
    <name type="scientific">Dysosmobacter welbionis</name>
    <dbReference type="NCBI Taxonomy" id="2093857"/>
    <lineage>
        <taxon>Bacteria</taxon>
        <taxon>Bacillati</taxon>
        <taxon>Bacillota</taxon>
        <taxon>Clostridia</taxon>
        <taxon>Eubacteriales</taxon>
        <taxon>Oscillospiraceae</taxon>
        <taxon>Dysosmobacter</taxon>
    </lineage>
</organism>
<dbReference type="KEGG" id="obj:EIO64_14830"/>
<dbReference type="SUPFAM" id="SSF55811">
    <property type="entry name" value="Nudix"/>
    <property type="match status" value="1"/>
</dbReference>
<sequence length="172" mass="19625">MEMVDLYDENRLPLGRTAERYAPKGEGEYRVVVHICVFDSRGRLLIQQRSREKAVWPEAWDVSAAGGVDAGETSRQAAEREFREELGVALDLTGVRPSCTVNFDGGFDDFFLVERDLGLEELTLQKEEVARARWAELPEILDMVDRGEFIDYPKSFLAFLFDMRGTFGFCTK</sequence>
<dbReference type="InterPro" id="IPR015797">
    <property type="entry name" value="NUDIX_hydrolase-like_dom_sf"/>
</dbReference>
<dbReference type="Proteomes" id="UP000298642">
    <property type="component" value="Chromosome"/>
</dbReference>
<evidence type="ECO:0000313" key="4">
    <source>
        <dbReference type="Proteomes" id="UP000298642"/>
    </source>
</evidence>
<reference evidence="4" key="1">
    <citation type="submission" date="2018-12" db="EMBL/GenBank/DDBJ databases">
        <title>Dusodibacter welbiota gen. nov., sp. nov., isolated from human faeces and emended description of the Oscillibacter genus.</title>
        <authorList>
            <person name="Le Roy T."/>
            <person name="Van der Smissen P."/>
            <person name="Delzenne N."/>
            <person name="Muccioli G."/>
            <person name="Collet J.F."/>
            <person name="Cani P.D."/>
        </authorList>
    </citation>
    <scope>NUCLEOTIDE SEQUENCE [LARGE SCALE GENOMIC DNA]</scope>
    <source>
        <strain evidence="4">J115</strain>
    </source>
</reference>
<dbReference type="PANTHER" id="PTHR10885:SF0">
    <property type="entry name" value="ISOPENTENYL-DIPHOSPHATE DELTA-ISOMERASE"/>
    <property type="match status" value="1"/>
</dbReference>
<name>A0A4D7ARH4_9FIRM</name>
<dbReference type="InterPro" id="IPR000086">
    <property type="entry name" value="NUDIX_hydrolase_dom"/>
</dbReference>
<gene>
    <name evidence="3" type="ORF">EIO64_14830</name>
</gene>
<protein>
    <submittedName>
        <fullName evidence="3">NUDIX domain-containing protein</fullName>
    </submittedName>
</protein>
<dbReference type="Gene3D" id="3.90.79.10">
    <property type="entry name" value="Nucleoside Triphosphate Pyrophosphohydrolase"/>
    <property type="match status" value="1"/>
</dbReference>
<dbReference type="GO" id="GO:0016787">
    <property type="term" value="F:hydrolase activity"/>
    <property type="evidence" value="ECO:0007669"/>
    <property type="project" value="UniProtKB-KW"/>
</dbReference>
<dbReference type="Pfam" id="PF00293">
    <property type="entry name" value="NUDIX"/>
    <property type="match status" value="1"/>
</dbReference>
<keyword evidence="1" id="KW-0378">Hydrolase</keyword>
<dbReference type="CDD" id="cd04693">
    <property type="entry name" value="NUDIX_Hydrolase"/>
    <property type="match status" value="1"/>
</dbReference>
<evidence type="ECO:0000313" key="3">
    <source>
        <dbReference type="EMBL" id="QCI60331.1"/>
    </source>
</evidence>
<dbReference type="EMBL" id="CP034413">
    <property type="protein sequence ID" value="QCI60331.1"/>
    <property type="molecule type" value="Genomic_DNA"/>
</dbReference>
<feature type="domain" description="Nudix hydrolase" evidence="2">
    <location>
        <begin position="28"/>
        <end position="157"/>
    </location>
</feature>
<dbReference type="InterPro" id="IPR020084">
    <property type="entry name" value="NUDIX_hydrolase_CS"/>
</dbReference>
<proteinExistence type="predicted"/>